<dbReference type="InterPro" id="IPR038488">
    <property type="entry name" value="Integrase_DNA-bd_sf"/>
</dbReference>
<dbReference type="InterPro" id="IPR050808">
    <property type="entry name" value="Phage_Integrase"/>
</dbReference>
<keyword evidence="4" id="KW-0233">DNA recombination</keyword>
<organism evidence="6 7">
    <name type="scientific">Parasynechococcus marenigrum (strain WH8102)</name>
    <dbReference type="NCBI Taxonomy" id="84588"/>
    <lineage>
        <taxon>Bacteria</taxon>
        <taxon>Bacillati</taxon>
        <taxon>Cyanobacteriota</taxon>
        <taxon>Cyanophyceae</taxon>
        <taxon>Synechococcales</taxon>
        <taxon>Prochlorococcaceae</taxon>
        <taxon>Parasynechococcus</taxon>
        <taxon>Parasynechococcus marenigrum</taxon>
    </lineage>
</organism>
<evidence type="ECO:0000256" key="3">
    <source>
        <dbReference type="ARBA" id="ARBA00023125"/>
    </source>
</evidence>
<evidence type="ECO:0000256" key="1">
    <source>
        <dbReference type="ARBA" id="ARBA00008857"/>
    </source>
</evidence>
<dbReference type="eggNOG" id="COG0582">
    <property type="taxonomic scope" value="Bacteria"/>
</dbReference>
<dbReference type="Gene3D" id="1.10.150.130">
    <property type="match status" value="1"/>
</dbReference>
<dbReference type="InterPro" id="IPR002104">
    <property type="entry name" value="Integrase_catalytic"/>
</dbReference>
<evidence type="ECO:0000259" key="5">
    <source>
        <dbReference type="PROSITE" id="PS51898"/>
    </source>
</evidence>
<dbReference type="InterPro" id="IPR013762">
    <property type="entry name" value="Integrase-like_cat_sf"/>
</dbReference>
<sequence>MPFTDSEIRALKVGEKMKDFSAGPGLRIRLEPAKKGGGKSFYGYMYFPPGGGGKKVWVCIGPYGKGPGKWTLKDARDEWVRIRTWSQETGKDPRELKKEERAVVVEQQKTPTLERAATEFLERSHLKRTTLKDYRNMLFDQIIPKFGAETPIKNLAWDAKQPDGKTGRQAILDFRKKIEGRGSKIASEKMLGVMRGVFAYSIDQAWMNEPNPAQSSRFSKAQHKPQPNPSLDWDQLPKFFDDLERNDPNAALVILLAVKILVMTFLRVGSLTPAKWDEFDFKKEIWTIPADRMKTGKSHKVPLTAPIKDVLNRLHTFTGETDYVFFSPRGREYQHVHRDSLNAHLKKMGYKGLTTAHGFRHLALTAGQEVLKVDHEIIQRQMAHSFGDKIRGYYDKSQMLTERKDFMIAWCDALVEQGLIT</sequence>
<dbReference type="GO" id="GO:0003677">
    <property type="term" value="F:DNA binding"/>
    <property type="evidence" value="ECO:0007669"/>
    <property type="project" value="UniProtKB-KW"/>
</dbReference>
<feature type="domain" description="Tyr recombinase" evidence="5">
    <location>
        <begin position="226"/>
        <end position="407"/>
    </location>
</feature>
<dbReference type="Pfam" id="PF13356">
    <property type="entry name" value="Arm-DNA-bind_3"/>
    <property type="match status" value="1"/>
</dbReference>
<dbReference type="Pfam" id="PF00589">
    <property type="entry name" value="Phage_integrase"/>
    <property type="match status" value="1"/>
</dbReference>
<dbReference type="Proteomes" id="UP000001422">
    <property type="component" value="Chromosome"/>
</dbReference>
<reference evidence="6 7" key="1">
    <citation type="journal article" date="2003" name="Nature">
        <title>The genome of a motile marine Synechococcus.</title>
        <authorList>
            <person name="Palenik B."/>
            <person name="Brahamsha B."/>
            <person name="Larimer F."/>
            <person name="Land M."/>
            <person name="Hauser L."/>
            <person name="Chain P."/>
            <person name="Lamerdin J."/>
            <person name="Regala W."/>
            <person name="Allen E.A."/>
            <person name="McCarren J."/>
            <person name="Paulsen I."/>
            <person name="Dufresne A."/>
            <person name="Partensky F."/>
            <person name="Webb E."/>
            <person name="Waterbury J."/>
        </authorList>
    </citation>
    <scope>NUCLEOTIDE SEQUENCE [LARGE SCALE GENOMIC DNA]</scope>
    <source>
        <strain evidence="6 7">WH8102</strain>
    </source>
</reference>
<dbReference type="PANTHER" id="PTHR30629:SF2">
    <property type="entry name" value="PROPHAGE INTEGRASE INTS-RELATED"/>
    <property type="match status" value="1"/>
</dbReference>
<dbReference type="PANTHER" id="PTHR30629">
    <property type="entry name" value="PROPHAGE INTEGRASE"/>
    <property type="match status" value="1"/>
</dbReference>
<evidence type="ECO:0000313" key="7">
    <source>
        <dbReference type="Proteomes" id="UP000001422"/>
    </source>
</evidence>
<evidence type="ECO:0000256" key="2">
    <source>
        <dbReference type="ARBA" id="ARBA00022908"/>
    </source>
</evidence>
<keyword evidence="2" id="KW-0229">DNA integration</keyword>
<dbReference type="CDD" id="cd00801">
    <property type="entry name" value="INT_P4_C"/>
    <property type="match status" value="1"/>
</dbReference>
<dbReference type="SUPFAM" id="SSF56349">
    <property type="entry name" value="DNA breaking-rejoining enzymes"/>
    <property type="match status" value="1"/>
</dbReference>
<dbReference type="Gene3D" id="3.30.160.390">
    <property type="entry name" value="Integrase, DNA-binding domain"/>
    <property type="match status" value="1"/>
</dbReference>
<dbReference type="InterPro" id="IPR011010">
    <property type="entry name" value="DNA_brk_join_enz"/>
</dbReference>
<dbReference type="PROSITE" id="PS51898">
    <property type="entry name" value="TYR_RECOMBINASE"/>
    <property type="match status" value="1"/>
</dbReference>
<dbReference type="GO" id="GO:0015074">
    <property type="term" value="P:DNA integration"/>
    <property type="evidence" value="ECO:0007669"/>
    <property type="project" value="UniProtKB-KW"/>
</dbReference>
<comment type="similarity">
    <text evidence="1">Belongs to the 'phage' integrase family.</text>
</comment>
<dbReference type="Gene3D" id="1.10.443.10">
    <property type="entry name" value="Intergrase catalytic core"/>
    <property type="match status" value="1"/>
</dbReference>
<dbReference type="HOGENOM" id="CLU_027562_0_0_3"/>
<dbReference type="EMBL" id="BX569693">
    <property type="protein sequence ID" value="CAE08177.1"/>
    <property type="molecule type" value="Genomic_DNA"/>
</dbReference>
<keyword evidence="7" id="KW-1185">Reference proteome</keyword>
<gene>
    <name evidence="6" type="ordered locus">SYNW1662</name>
</gene>
<dbReference type="InterPro" id="IPR025166">
    <property type="entry name" value="Integrase_DNA_bind_dom"/>
</dbReference>
<dbReference type="GO" id="GO:0006310">
    <property type="term" value="P:DNA recombination"/>
    <property type="evidence" value="ECO:0007669"/>
    <property type="project" value="UniProtKB-KW"/>
</dbReference>
<evidence type="ECO:0000313" key="6">
    <source>
        <dbReference type="EMBL" id="CAE08177.1"/>
    </source>
</evidence>
<evidence type="ECO:0000256" key="4">
    <source>
        <dbReference type="ARBA" id="ARBA00023172"/>
    </source>
</evidence>
<dbReference type="RefSeq" id="WP_011128526.1">
    <property type="nucleotide sequence ID" value="NC_005070.1"/>
</dbReference>
<proteinExistence type="inferred from homology"/>
<accession>Q7U5N9</accession>
<dbReference type="InterPro" id="IPR010998">
    <property type="entry name" value="Integrase_recombinase_N"/>
</dbReference>
<keyword evidence="3" id="KW-0238">DNA-binding</keyword>
<dbReference type="AlphaFoldDB" id="Q7U5N9"/>
<dbReference type="KEGG" id="syw:SYNW1662"/>
<protein>
    <submittedName>
        <fullName evidence="6">Phage integrase family</fullName>
    </submittedName>
</protein>
<name>Q7U5N9_PARMW</name>